<dbReference type="InterPro" id="IPR007949">
    <property type="entry name" value="SDA1_MD"/>
</dbReference>
<dbReference type="Proteomes" id="UP000016931">
    <property type="component" value="Unassembled WGS sequence"/>
</dbReference>
<dbReference type="PANTHER" id="PTHR12730:SF0">
    <property type="entry name" value="PROTEIN SDA1 HOMOLOG"/>
    <property type="match status" value="1"/>
</dbReference>
<keyword evidence="3 6" id="KW-0690">Ribosome biogenesis</keyword>
<dbReference type="GeneID" id="27901640"/>
<feature type="region of interest" description="Disordered" evidence="8">
    <location>
        <begin position="673"/>
        <end position="736"/>
    </location>
</feature>
<keyword evidence="4 6" id="KW-0653">Protein transport</keyword>
<feature type="compositionally biased region" description="Basic and acidic residues" evidence="8">
    <location>
        <begin position="551"/>
        <end position="575"/>
    </location>
</feature>
<dbReference type="PANTHER" id="PTHR12730">
    <property type="entry name" value="HSDA/SDA1-RELATED"/>
    <property type="match status" value="1"/>
</dbReference>
<protein>
    <recommendedName>
        <fullName evidence="6">Protein SDA1</fullName>
    </recommendedName>
</protein>
<evidence type="ECO:0000256" key="2">
    <source>
        <dbReference type="ARBA" id="ARBA00022448"/>
    </source>
</evidence>
<dbReference type="Pfam" id="PF21638">
    <property type="entry name" value="SDA1_C"/>
    <property type="match status" value="1"/>
</dbReference>
<dbReference type="Pfam" id="PF08158">
    <property type="entry name" value="SDA1_HEAT"/>
    <property type="match status" value="1"/>
</dbReference>
<dbReference type="OrthoDB" id="2196187at2759"/>
<reference evidence="12 13" key="1">
    <citation type="journal article" date="2012" name="PLoS Pathog.">
        <title>Diverse lifestyles and strategies of plant pathogenesis encoded in the genomes of eighteen Dothideomycetes fungi.</title>
        <authorList>
            <person name="Ohm R.A."/>
            <person name="Feau N."/>
            <person name="Henrissat B."/>
            <person name="Schoch C.L."/>
            <person name="Horwitz B.A."/>
            <person name="Barry K.W."/>
            <person name="Condon B.J."/>
            <person name="Copeland A.C."/>
            <person name="Dhillon B."/>
            <person name="Glaser F."/>
            <person name="Hesse C.N."/>
            <person name="Kosti I."/>
            <person name="LaButti K."/>
            <person name="Lindquist E.A."/>
            <person name="Lucas S."/>
            <person name="Salamov A.A."/>
            <person name="Bradshaw R.E."/>
            <person name="Ciuffetti L."/>
            <person name="Hamelin R.C."/>
            <person name="Kema G.H.J."/>
            <person name="Lawrence C."/>
            <person name="Scott J.A."/>
            <person name="Spatafora J.W."/>
            <person name="Turgeon B.G."/>
            <person name="de Wit P.J.G.M."/>
            <person name="Zhong S."/>
            <person name="Goodwin S.B."/>
            <person name="Grigoriev I.V."/>
        </authorList>
    </citation>
    <scope>NUCLEOTIDE SEQUENCE [LARGE SCALE GENOMIC DNA]</scope>
    <source>
        <strain evidence="12 13">SO2202</strain>
    </source>
</reference>
<dbReference type="eggNOG" id="KOG2229">
    <property type="taxonomic scope" value="Eukaryota"/>
</dbReference>
<dbReference type="EMBL" id="KB456261">
    <property type="protein sequence ID" value="EMF16083.1"/>
    <property type="molecule type" value="Genomic_DNA"/>
</dbReference>
<keyword evidence="7" id="KW-0175">Coiled coil</keyword>
<dbReference type="RefSeq" id="XP_016764204.1">
    <property type="nucleotide sequence ID" value="XM_016904503.1"/>
</dbReference>
<organism evidence="12 13">
    <name type="scientific">Sphaerulina musiva (strain SO2202)</name>
    <name type="common">Poplar stem canker fungus</name>
    <name type="synonym">Septoria musiva</name>
    <dbReference type="NCBI Taxonomy" id="692275"/>
    <lineage>
        <taxon>Eukaryota</taxon>
        <taxon>Fungi</taxon>
        <taxon>Dikarya</taxon>
        <taxon>Ascomycota</taxon>
        <taxon>Pezizomycotina</taxon>
        <taxon>Dothideomycetes</taxon>
        <taxon>Dothideomycetidae</taxon>
        <taxon>Mycosphaerellales</taxon>
        <taxon>Mycosphaerellaceae</taxon>
        <taxon>Sphaerulina</taxon>
    </lineage>
</organism>
<evidence type="ECO:0000256" key="8">
    <source>
        <dbReference type="SAM" id="MobiDB-lite"/>
    </source>
</evidence>
<feature type="domain" description="SDA1 middle" evidence="9">
    <location>
        <begin position="533"/>
        <end position="674"/>
    </location>
</feature>
<feature type="coiled-coil region" evidence="7">
    <location>
        <begin position="265"/>
        <end position="292"/>
    </location>
</feature>
<feature type="domain" description="SDA1 C-terminal" evidence="11">
    <location>
        <begin position="707"/>
        <end position="752"/>
    </location>
</feature>
<dbReference type="Pfam" id="PF05285">
    <property type="entry name" value="SDA1_dom"/>
    <property type="match status" value="1"/>
</dbReference>
<accession>M3CQY6</accession>
<name>M3CQY6_SPHMS</name>
<dbReference type="InterPro" id="IPR048292">
    <property type="entry name" value="SDA1_C"/>
</dbReference>
<keyword evidence="2 6" id="KW-0813">Transport</keyword>
<keyword evidence="5 6" id="KW-0539">Nucleus</keyword>
<feature type="compositionally biased region" description="Acidic residues" evidence="8">
    <location>
        <begin position="538"/>
        <end position="550"/>
    </location>
</feature>
<feature type="compositionally biased region" description="Basic and acidic residues" evidence="8">
    <location>
        <begin position="679"/>
        <end position="693"/>
    </location>
</feature>
<evidence type="ECO:0000259" key="10">
    <source>
        <dbReference type="Pfam" id="PF08158"/>
    </source>
</evidence>
<dbReference type="GO" id="GO:0015031">
    <property type="term" value="P:protein transport"/>
    <property type="evidence" value="ECO:0007669"/>
    <property type="project" value="UniProtKB-KW"/>
</dbReference>
<dbReference type="OMA" id="AMYKTYK"/>
<comment type="similarity">
    <text evidence="1 6">Belongs to the SDA1 family.</text>
</comment>
<proteinExistence type="inferred from homology"/>
<dbReference type="GO" id="GO:0000055">
    <property type="term" value="P:ribosomal large subunit export from nucleus"/>
    <property type="evidence" value="ECO:0007669"/>
    <property type="project" value="UniProtKB-UniRule"/>
</dbReference>
<evidence type="ECO:0000313" key="13">
    <source>
        <dbReference type="Proteomes" id="UP000016931"/>
    </source>
</evidence>
<dbReference type="HOGENOM" id="CLU_009161_2_1_1"/>
<comment type="function">
    <text evidence="6">Required for 60S pre-ribosomal subunits export to the cytoplasm.</text>
</comment>
<dbReference type="GO" id="GO:0007089">
    <property type="term" value="P:traversing start control point of mitotic cell cycle"/>
    <property type="evidence" value="ECO:0007669"/>
    <property type="project" value="EnsemblFungi"/>
</dbReference>
<sequence length="761" mass="84471">MKRKVGALEKVDADLPNLQHKIKIDPTSYREDFVAQYGQYRSLLELFLASPTTTDDTGVVKLRDLIDFVSHVADCYPTLTASFSADLISLIELHHAALDHELRDKIVGSLVLLRKKDIIDSNTLLNTLWPLLISTPSKALRALLFQKIVSDLRTSNSKSKNHRLNRNIQTVCYNLIASDPTSPKGLWAVKLTRELWKRSVWTDAKAVSIMEVAALAQDAKVVTSGVRFFLGSDQEREAAELEESDDESDIDVGKIKHQAGINKKSKKREKDIAAAQAKVKRKEKRKNAHQALNFSALHLLHDPQGFAEKLFQQHLQPTTPKVKLNLEQKLFVLQLVSRLVGLHKLSLIPLYSWFIKFLSHKQPSVTSFLASLAQATHSLVPPDVLEPLVVKIANEFVSEGSAAEVCSAGLNGIREVCVRQPLAMTETLLQDLVQYRKSKDKGVQMAARGLLSLYREVGAEMLKKRDRGRDAALGLRVGNNASAKFGEEEVGGIEGLELLEKWREEQGIGEAEDAENWKNWEAEQNDSESSGGWINVESDGEEIDISDSEDEKDKSKKDKTKLNAADKENQDDASRRTASLGPDGAAIKEEARLSTLAMTHILTPADLVKLHELRQSAAVQAALPANKRRKLTSGPLPASSRHADDAITAANIEGLAKLSHKADRAEKIAMAKGGSIDPKTGKFVRDHENDHRSTTARRKEKKESEGKSTTNKEKARKKNFLMTLGKAKRKGKRSLVEERAILKAHVSRKAKGGRRGNRNLN</sequence>
<dbReference type="InterPro" id="IPR012977">
    <property type="entry name" value="SDA1_N"/>
</dbReference>
<gene>
    <name evidence="12" type="ORF">SEPMUDRAFT_147752</name>
</gene>
<evidence type="ECO:0000256" key="7">
    <source>
        <dbReference type="SAM" id="Coils"/>
    </source>
</evidence>
<evidence type="ECO:0000259" key="11">
    <source>
        <dbReference type="Pfam" id="PF21638"/>
    </source>
</evidence>
<evidence type="ECO:0000256" key="4">
    <source>
        <dbReference type="ARBA" id="ARBA00022927"/>
    </source>
</evidence>
<evidence type="ECO:0000259" key="9">
    <source>
        <dbReference type="Pfam" id="PF05285"/>
    </source>
</evidence>
<feature type="domain" description="SDA1 N-terminal" evidence="10">
    <location>
        <begin position="68"/>
        <end position="439"/>
    </location>
</feature>
<evidence type="ECO:0000256" key="1">
    <source>
        <dbReference type="ARBA" id="ARBA00005783"/>
    </source>
</evidence>
<evidence type="ECO:0000256" key="3">
    <source>
        <dbReference type="ARBA" id="ARBA00022517"/>
    </source>
</evidence>
<feature type="compositionally biased region" description="Basic and acidic residues" evidence="8">
    <location>
        <begin position="701"/>
        <end position="713"/>
    </location>
</feature>
<dbReference type="GO" id="GO:0005730">
    <property type="term" value="C:nucleolus"/>
    <property type="evidence" value="ECO:0007669"/>
    <property type="project" value="UniProtKB-SubCell"/>
</dbReference>
<evidence type="ECO:0000313" key="12">
    <source>
        <dbReference type="EMBL" id="EMF16083.1"/>
    </source>
</evidence>
<dbReference type="AlphaFoldDB" id="M3CQY6"/>
<comment type="subcellular location">
    <subcellularLocation>
        <location evidence="6">Nucleus</location>
        <location evidence="6">Nucleolus</location>
    </subcellularLocation>
</comment>
<feature type="region of interest" description="Disordered" evidence="8">
    <location>
        <begin position="508"/>
        <end position="585"/>
    </location>
</feature>
<keyword evidence="13" id="KW-1185">Reference proteome</keyword>
<dbReference type="GO" id="GO:0042273">
    <property type="term" value="P:ribosomal large subunit biogenesis"/>
    <property type="evidence" value="ECO:0007669"/>
    <property type="project" value="UniProtKB-UniRule"/>
</dbReference>
<dbReference type="STRING" id="692275.M3CQY6"/>
<evidence type="ECO:0000256" key="5">
    <source>
        <dbReference type="ARBA" id="ARBA00023242"/>
    </source>
</evidence>
<dbReference type="InterPro" id="IPR027312">
    <property type="entry name" value="Sda1"/>
</dbReference>
<evidence type="ECO:0000256" key="6">
    <source>
        <dbReference type="RuleBase" id="RU365057"/>
    </source>
</evidence>